<dbReference type="eggNOG" id="COG0179">
    <property type="taxonomic scope" value="Bacteria"/>
</dbReference>
<keyword evidence="4" id="KW-0378">Hydrolase</keyword>
<dbReference type="GO" id="GO:0019752">
    <property type="term" value="P:carboxylic acid metabolic process"/>
    <property type="evidence" value="ECO:0007669"/>
    <property type="project" value="UniProtKB-ARBA"/>
</dbReference>
<keyword evidence="2" id="KW-0479">Metal-binding</keyword>
<comment type="similarity">
    <text evidence="1">Belongs to the FAH family.</text>
</comment>
<evidence type="ECO:0000259" key="3">
    <source>
        <dbReference type="Pfam" id="PF01557"/>
    </source>
</evidence>
<organism evidence="4 5">
    <name type="scientific">Campylobacter hominis (strain ATCC BAA-381 / DSM 21671 / CCUG 45161 / LMG 19568 / NCTC 13146 / CH001A)</name>
    <dbReference type="NCBI Taxonomy" id="360107"/>
    <lineage>
        <taxon>Bacteria</taxon>
        <taxon>Pseudomonadati</taxon>
        <taxon>Campylobacterota</taxon>
        <taxon>Epsilonproteobacteria</taxon>
        <taxon>Campylobacterales</taxon>
        <taxon>Campylobacteraceae</taxon>
        <taxon>Campylobacter</taxon>
    </lineage>
</organism>
<dbReference type="Proteomes" id="UP000002407">
    <property type="component" value="Chromosome"/>
</dbReference>
<dbReference type="EMBL" id="CP000776">
    <property type="protein sequence ID" value="ABS50959.1"/>
    <property type="molecule type" value="Genomic_DNA"/>
</dbReference>
<evidence type="ECO:0000256" key="1">
    <source>
        <dbReference type="ARBA" id="ARBA00010211"/>
    </source>
</evidence>
<dbReference type="AlphaFoldDB" id="A7I1M6"/>
<evidence type="ECO:0000256" key="2">
    <source>
        <dbReference type="ARBA" id="ARBA00022723"/>
    </source>
</evidence>
<dbReference type="InterPro" id="IPR011234">
    <property type="entry name" value="Fumarylacetoacetase-like_C"/>
</dbReference>
<dbReference type="FunFam" id="3.90.850.10:FF:000002">
    <property type="entry name" value="2-hydroxyhepta-2,4-diene-1,7-dioate isomerase"/>
    <property type="match status" value="1"/>
</dbReference>
<dbReference type="Pfam" id="PF01557">
    <property type="entry name" value="FAA_hydrolase"/>
    <property type="match status" value="1"/>
</dbReference>
<dbReference type="KEGG" id="cha:CHAB381_0853"/>
<dbReference type="InterPro" id="IPR036663">
    <property type="entry name" value="Fumarylacetoacetase_C_sf"/>
</dbReference>
<reference evidence="5" key="1">
    <citation type="submission" date="2007-07" db="EMBL/GenBank/DDBJ databases">
        <title>Complete genome sequence of Campylobacter hominis ATCC BAA-381, a commensal isolated from the human gastrointestinal tract.</title>
        <authorList>
            <person name="Fouts D.E."/>
            <person name="Mongodin E.F."/>
            <person name="Puiu D."/>
            <person name="Sebastian Y."/>
            <person name="Miller W.G."/>
            <person name="Mandrell R.E."/>
            <person name="Nelson K.E."/>
        </authorList>
    </citation>
    <scope>NUCLEOTIDE SEQUENCE [LARGE SCALE GENOMIC DNA]</scope>
    <source>
        <strain evidence="5">ATCC BAA-381 / LMG 19568 / NCTC 13146 / CH001A</strain>
    </source>
</reference>
<accession>A7I1M6</accession>
<evidence type="ECO:0000313" key="5">
    <source>
        <dbReference type="Proteomes" id="UP000002407"/>
    </source>
</evidence>
<dbReference type="OrthoDB" id="5197601at2"/>
<dbReference type="InterPro" id="IPR051121">
    <property type="entry name" value="FAH"/>
</dbReference>
<dbReference type="GO" id="GO:0046872">
    <property type="term" value="F:metal ion binding"/>
    <property type="evidence" value="ECO:0007669"/>
    <property type="project" value="UniProtKB-KW"/>
</dbReference>
<gene>
    <name evidence="4" type="ordered locus">CHAB381_0853</name>
</gene>
<dbReference type="Gene3D" id="3.90.850.10">
    <property type="entry name" value="Fumarylacetoacetase-like, C-terminal domain"/>
    <property type="match status" value="1"/>
</dbReference>
<dbReference type="SUPFAM" id="SSF56529">
    <property type="entry name" value="FAH"/>
    <property type="match status" value="1"/>
</dbReference>
<dbReference type="PANTHER" id="PTHR42796">
    <property type="entry name" value="FUMARYLACETOACETATE HYDROLASE DOMAIN-CONTAINING PROTEIN 2A-RELATED"/>
    <property type="match status" value="1"/>
</dbReference>
<dbReference type="PANTHER" id="PTHR42796:SF4">
    <property type="entry name" value="FUMARYLACETOACETATE HYDROLASE DOMAIN-CONTAINING PROTEIN 2A"/>
    <property type="match status" value="1"/>
</dbReference>
<dbReference type="RefSeq" id="WP_012108708.1">
    <property type="nucleotide sequence ID" value="NC_009714.1"/>
</dbReference>
<feature type="domain" description="Fumarylacetoacetase-like C-terminal" evidence="3">
    <location>
        <begin position="78"/>
        <end position="288"/>
    </location>
</feature>
<sequence length="289" mass="32330">MKLITYKNGKNRSLGVLGCDDTVFDFSLAGLNFADMHEFIVKHKKSDLKKLKKFSKKSGGLKLKNSSKCPSITPRQDVICLGINYLEHAIESYKFKNIKFDGKREYAVYFSKRVNEATGDFGKIEPHFDLTQKLDYEAELAVIIGKDAKNVSADEAENYIFGYTILNDFSARDLQNNHKQWYFGKSLDTFTAIGPCIVTSDEIDTENLVIKCFVNGELRQNSNTSNMIFDKNFVISELSAGITLKAGSVISMGTPSGVGMGFTPPKFLKSGDKIECEIENIGKLTNFIR</sequence>
<keyword evidence="5" id="KW-1185">Reference proteome</keyword>
<dbReference type="HOGENOM" id="CLU_028458_3_1_7"/>
<name>A7I1M6_CAMHC</name>
<protein>
    <submittedName>
        <fullName evidence="4">Fumarylacetoacetate hydrolase family protein</fullName>
    </submittedName>
</protein>
<proteinExistence type="inferred from homology"/>
<dbReference type="GO" id="GO:0016787">
    <property type="term" value="F:hydrolase activity"/>
    <property type="evidence" value="ECO:0007669"/>
    <property type="project" value="UniProtKB-KW"/>
</dbReference>
<evidence type="ECO:0000313" key="4">
    <source>
        <dbReference type="EMBL" id="ABS50959.1"/>
    </source>
</evidence>
<dbReference type="GO" id="GO:0016853">
    <property type="term" value="F:isomerase activity"/>
    <property type="evidence" value="ECO:0007669"/>
    <property type="project" value="UniProtKB-ARBA"/>
</dbReference>
<dbReference type="STRING" id="360107.CHAB381_0853"/>